<gene>
    <name evidence="2" type="ORF">PAAG_04360</name>
</gene>
<evidence type="ECO:0000313" key="3">
    <source>
        <dbReference type="Proteomes" id="UP000002059"/>
    </source>
</evidence>
<dbReference type="EMBL" id="KN294002">
    <property type="protein sequence ID" value="EEH33310.2"/>
    <property type="molecule type" value="Genomic_DNA"/>
</dbReference>
<dbReference type="RefSeq" id="XP_015699481.1">
    <property type="nucleotide sequence ID" value="XM_015845255.1"/>
</dbReference>
<dbReference type="AlphaFoldDB" id="C1H0R6"/>
<accession>C1H0R6</accession>
<dbReference type="HOGENOM" id="CLU_2386786_0_0_1"/>
<evidence type="ECO:0000313" key="2">
    <source>
        <dbReference type="EMBL" id="EEH33310.2"/>
    </source>
</evidence>
<dbReference type="GeneID" id="9096794"/>
<feature type="compositionally biased region" description="Basic and acidic residues" evidence="1">
    <location>
        <begin position="65"/>
        <end position="75"/>
    </location>
</feature>
<dbReference type="Proteomes" id="UP000002059">
    <property type="component" value="Partially assembled WGS sequence"/>
</dbReference>
<dbReference type="KEGG" id="pbl:PAAG_04360"/>
<organism evidence="2 3">
    <name type="scientific">Paracoccidioides lutzii (strain ATCC MYA-826 / Pb01)</name>
    <name type="common">Paracoccidioides brasiliensis</name>
    <dbReference type="NCBI Taxonomy" id="502779"/>
    <lineage>
        <taxon>Eukaryota</taxon>
        <taxon>Fungi</taxon>
        <taxon>Dikarya</taxon>
        <taxon>Ascomycota</taxon>
        <taxon>Pezizomycotina</taxon>
        <taxon>Eurotiomycetes</taxon>
        <taxon>Eurotiomycetidae</taxon>
        <taxon>Onygenales</taxon>
        <taxon>Ajellomycetaceae</taxon>
        <taxon>Paracoccidioides</taxon>
    </lineage>
</organism>
<keyword evidence="3" id="KW-1185">Reference proteome</keyword>
<reference evidence="2 3" key="1">
    <citation type="journal article" date="2011" name="PLoS Genet.">
        <title>Comparative genomic analysis of human fungal pathogens causing paracoccidioidomycosis.</title>
        <authorList>
            <person name="Desjardins C.A."/>
            <person name="Champion M.D."/>
            <person name="Holder J.W."/>
            <person name="Muszewska A."/>
            <person name="Goldberg J."/>
            <person name="Bailao A.M."/>
            <person name="Brigido M.M."/>
            <person name="Ferreira M.E."/>
            <person name="Garcia A.M."/>
            <person name="Grynberg M."/>
            <person name="Gujja S."/>
            <person name="Heiman D.I."/>
            <person name="Henn M.R."/>
            <person name="Kodira C.D."/>
            <person name="Leon-Narvaez H."/>
            <person name="Longo L.V."/>
            <person name="Ma L.J."/>
            <person name="Malavazi I."/>
            <person name="Matsuo A.L."/>
            <person name="Morais F.V."/>
            <person name="Pereira M."/>
            <person name="Rodriguez-Brito S."/>
            <person name="Sakthikumar S."/>
            <person name="Salem-Izacc S.M."/>
            <person name="Sykes S.M."/>
            <person name="Teixeira M.M."/>
            <person name="Vallejo M.C."/>
            <person name="Walter M.E."/>
            <person name="Yandava C."/>
            <person name="Young S."/>
            <person name="Zeng Q."/>
            <person name="Zucker J."/>
            <person name="Felipe M.S."/>
            <person name="Goldman G.H."/>
            <person name="Haas B.J."/>
            <person name="McEwen J.G."/>
            <person name="Nino-Vega G."/>
            <person name="Puccia R."/>
            <person name="San-Blas G."/>
            <person name="Soares C.M."/>
            <person name="Birren B.W."/>
            <person name="Cuomo C.A."/>
        </authorList>
    </citation>
    <scope>NUCLEOTIDE SEQUENCE [LARGE SCALE GENOMIC DNA]</scope>
    <source>
        <strain evidence="3">ATCC MYA-826 / Pb01</strain>
    </source>
</reference>
<protein>
    <submittedName>
        <fullName evidence="2">Uncharacterized protein</fullName>
    </submittedName>
</protein>
<sequence>MPGTGHVDVRAYCDLETIGLRVQPADLACSLCDILRENCEFDSGVAGTDVQDGNDDNDGGVDAGEGDRSLPDSDEAHIQGDYRLTWPLVKISSL</sequence>
<name>C1H0R6_PARBA</name>
<dbReference type="VEuPathDB" id="FungiDB:PAAG_04360"/>
<proteinExistence type="predicted"/>
<evidence type="ECO:0000256" key="1">
    <source>
        <dbReference type="SAM" id="MobiDB-lite"/>
    </source>
</evidence>
<feature type="region of interest" description="Disordered" evidence="1">
    <location>
        <begin position="44"/>
        <end position="75"/>
    </location>
</feature>